<comment type="caution">
    <text evidence="2">The sequence shown here is derived from an EMBL/GenBank/DDBJ whole genome shotgun (WGS) entry which is preliminary data.</text>
</comment>
<protein>
    <recommendedName>
        <fullName evidence="1">ESAT-6-like protein</fullName>
    </recommendedName>
</protein>
<dbReference type="Pfam" id="PF06013">
    <property type="entry name" value="WXG100"/>
    <property type="match status" value="1"/>
</dbReference>
<dbReference type="SUPFAM" id="SSF140453">
    <property type="entry name" value="EsxAB dimer-like"/>
    <property type="match status" value="1"/>
</dbReference>
<keyword evidence="3" id="KW-1185">Reference proteome</keyword>
<proteinExistence type="inferred from homology"/>
<dbReference type="Proteomes" id="UP001500575">
    <property type="component" value="Unassembled WGS sequence"/>
</dbReference>
<gene>
    <name evidence="2" type="ORF">GCM10009843_36630</name>
</gene>
<dbReference type="RefSeq" id="WP_344305266.1">
    <property type="nucleotide sequence ID" value="NZ_BAAAQQ010000013.1"/>
</dbReference>
<sequence>MTFDGKLDGLRVDHAALENASVGMKRIVDSIDRVLDDLIGDLQPLVNQWDGETKVAFAEMKQTWDFAMTEMKDLLDKSGQTVYNSNAEFRAVDLKNAASFDF</sequence>
<comment type="similarity">
    <text evidence="1">Belongs to the WXG100 family.</text>
</comment>
<dbReference type="NCBIfam" id="TIGR03930">
    <property type="entry name" value="WXG100_ESAT6"/>
    <property type="match status" value="1"/>
</dbReference>
<dbReference type="Gene3D" id="1.10.287.1060">
    <property type="entry name" value="ESAT-6-like"/>
    <property type="match status" value="1"/>
</dbReference>
<evidence type="ECO:0000256" key="1">
    <source>
        <dbReference type="RuleBase" id="RU362001"/>
    </source>
</evidence>
<name>A0ABN2YU71_9ACTN</name>
<accession>A0ABN2YU71</accession>
<organism evidence="2 3">
    <name type="scientific">Nocardioides bigeumensis</name>
    <dbReference type="NCBI Taxonomy" id="433657"/>
    <lineage>
        <taxon>Bacteria</taxon>
        <taxon>Bacillati</taxon>
        <taxon>Actinomycetota</taxon>
        <taxon>Actinomycetes</taxon>
        <taxon>Propionibacteriales</taxon>
        <taxon>Nocardioidaceae</taxon>
        <taxon>Nocardioides</taxon>
    </lineage>
</organism>
<evidence type="ECO:0000313" key="3">
    <source>
        <dbReference type="Proteomes" id="UP001500575"/>
    </source>
</evidence>
<dbReference type="InterPro" id="IPR036689">
    <property type="entry name" value="ESAT-6-like_sf"/>
</dbReference>
<reference evidence="2 3" key="1">
    <citation type="journal article" date="2019" name="Int. J. Syst. Evol. Microbiol.">
        <title>The Global Catalogue of Microorganisms (GCM) 10K type strain sequencing project: providing services to taxonomists for standard genome sequencing and annotation.</title>
        <authorList>
            <consortium name="The Broad Institute Genomics Platform"/>
            <consortium name="The Broad Institute Genome Sequencing Center for Infectious Disease"/>
            <person name="Wu L."/>
            <person name="Ma J."/>
        </authorList>
    </citation>
    <scope>NUCLEOTIDE SEQUENCE [LARGE SCALE GENOMIC DNA]</scope>
    <source>
        <strain evidence="2 3">JCM 16021</strain>
    </source>
</reference>
<dbReference type="EMBL" id="BAAAQQ010000013">
    <property type="protein sequence ID" value="GAA2132268.1"/>
    <property type="molecule type" value="Genomic_DNA"/>
</dbReference>
<evidence type="ECO:0000313" key="2">
    <source>
        <dbReference type="EMBL" id="GAA2132268.1"/>
    </source>
</evidence>
<dbReference type="InterPro" id="IPR010310">
    <property type="entry name" value="T7SS_ESAT-6-like"/>
</dbReference>